<dbReference type="AlphaFoldDB" id="A0A507CU95"/>
<reference evidence="3 4" key="1">
    <citation type="journal article" date="2019" name="Sci. Rep.">
        <title>Comparative genomics of chytrid fungi reveal insights into the obligate biotrophic and pathogenic lifestyle of Synchytrium endobioticum.</title>
        <authorList>
            <person name="van de Vossenberg B.T.L.H."/>
            <person name="Warris S."/>
            <person name="Nguyen H.D.T."/>
            <person name="van Gent-Pelzer M.P.E."/>
            <person name="Joly D.L."/>
            <person name="van de Geest H.C."/>
            <person name="Bonants P.J.M."/>
            <person name="Smith D.S."/>
            <person name="Levesque C.A."/>
            <person name="van der Lee T.A.J."/>
        </authorList>
    </citation>
    <scope>NUCLEOTIDE SEQUENCE [LARGE SCALE GENOMIC DNA]</scope>
    <source>
        <strain evidence="3 4">LEV6574</strain>
    </source>
</reference>
<comment type="caution">
    <text evidence="3">The sequence shown here is derived from an EMBL/GenBank/DDBJ whole genome shotgun (WGS) entry which is preliminary data.</text>
</comment>
<protein>
    <submittedName>
        <fullName evidence="3">Uncharacterized protein</fullName>
    </submittedName>
</protein>
<evidence type="ECO:0000256" key="1">
    <source>
        <dbReference type="SAM" id="MobiDB-lite"/>
    </source>
</evidence>
<accession>A0A507CU95</accession>
<name>A0A507CU95_9FUNG</name>
<feature type="signal peptide" evidence="2">
    <location>
        <begin position="1"/>
        <end position="20"/>
    </location>
</feature>
<feature type="region of interest" description="Disordered" evidence="1">
    <location>
        <begin position="26"/>
        <end position="67"/>
    </location>
</feature>
<dbReference type="Proteomes" id="UP000320475">
    <property type="component" value="Unassembled WGS sequence"/>
</dbReference>
<evidence type="ECO:0000313" key="3">
    <source>
        <dbReference type="EMBL" id="TPX42762.1"/>
    </source>
</evidence>
<keyword evidence="2" id="KW-0732">Signal</keyword>
<dbReference type="EMBL" id="QEAM01000255">
    <property type="protein sequence ID" value="TPX42762.1"/>
    <property type="molecule type" value="Genomic_DNA"/>
</dbReference>
<gene>
    <name evidence="3" type="ORF">SeLEV6574_g05435</name>
</gene>
<dbReference type="VEuPathDB" id="FungiDB:SeMB42_g07497"/>
<organism evidence="3 4">
    <name type="scientific">Synchytrium endobioticum</name>
    <dbReference type="NCBI Taxonomy" id="286115"/>
    <lineage>
        <taxon>Eukaryota</taxon>
        <taxon>Fungi</taxon>
        <taxon>Fungi incertae sedis</taxon>
        <taxon>Chytridiomycota</taxon>
        <taxon>Chytridiomycota incertae sedis</taxon>
        <taxon>Chytridiomycetes</taxon>
        <taxon>Synchytriales</taxon>
        <taxon>Synchytriaceae</taxon>
        <taxon>Synchytrium</taxon>
    </lineage>
</organism>
<evidence type="ECO:0000313" key="4">
    <source>
        <dbReference type="Proteomes" id="UP000320475"/>
    </source>
</evidence>
<evidence type="ECO:0000256" key="2">
    <source>
        <dbReference type="SAM" id="SignalP"/>
    </source>
</evidence>
<sequence length="141" mass="15528">MKFLTFFALIVSLVCLLVHADDVNIDTHKKMPSPTKTVPAPAPTEAPAPPPEAPAPGPNGGVSDDADVDYYKRSYYRPRYARSYKGGRSNYGRRCRADTSSIEDGEAASIAADGPLARLFFRDAILSNLRHRHDTLLMSYQ</sequence>
<proteinExistence type="predicted"/>
<feature type="chain" id="PRO_5021406547" evidence="2">
    <location>
        <begin position="21"/>
        <end position="141"/>
    </location>
</feature>
<feature type="compositionally biased region" description="Pro residues" evidence="1">
    <location>
        <begin position="40"/>
        <end position="57"/>
    </location>
</feature>